<evidence type="ECO:0000313" key="6">
    <source>
        <dbReference type="Ensembl" id="ENSGMOP00000002185.2"/>
    </source>
</evidence>
<sequence length="230" mass="25340">MADFGEMLRDAGDFGLFQKILLIAIWFPLSFLSFIFASVYFADSDPERQCNTDWILGAGPNLTEEEQLNLTVPREPDGSLSRCLMYAPVNWTLDSIRQYGLNHTTACRDGWVYDQTLYQATIVTDVSLICDKANMVEVAQTVLGAGMLIGSLLFGPFGESRTTQIPVLFLFIFTLTGGLSPNFYLYLASQFAAGMGYGGFGMNAIVLSEYTKTQHVSSSSLSSLQNPVQI</sequence>
<dbReference type="Ensembl" id="ENSGMOT00000002254.2">
    <property type="protein sequence ID" value="ENSGMOP00000002185.2"/>
    <property type="gene ID" value="ENSGMOG00000002060.2"/>
</dbReference>
<dbReference type="GeneTree" id="ENSGT00940000154607"/>
<dbReference type="PANTHER" id="PTHR24064">
    <property type="entry name" value="SOLUTE CARRIER FAMILY 22 MEMBER"/>
    <property type="match status" value="1"/>
</dbReference>
<proteinExistence type="predicted"/>
<dbReference type="GO" id="GO:0022857">
    <property type="term" value="F:transmembrane transporter activity"/>
    <property type="evidence" value="ECO:0007669"/>
    <property type="project" value="InterPro"/>
</dbReference>
<feature type="transmembrane region" description="Helical" evidence="5">
    <location>
        <begin position="20"/>
        <end position="42"/>
    </location>
</feature>
<evidence type="ECO:0000256" key="3">
    <source>
        <dbReference type="ARBA" id="ARBA00022989"/>
    </source>
</evidence>
<comment type="subcellular location">
    <subcellularLocation>
        <location evidence="1">Membrane</location>
        <topology evidence="1">Multi-pass membrane protein</topology>
    </subcellularLocation>
</comment>
<reference evidence="6" key="2">
    <citation type="submission" date="2025-09" db="UniProtKB">
        <authorList>
            <consortium name="Ensembl"/>
        </authorList>
    </citation>
    <scope>IDENTIFICATION</scope>
</reference>
<feature type="transmembrane region" description="Helical" evidence="5">
    <location>
        <begin position="164"/>
        <end position="187"/>
    </location>
</feature>
<reference evidence="6" key="1">
    <citation type="submission" date="2025-08" db="UniProtKB">
        <authorList>
            <consortium name="Ensembl"/>
        </authorList>
    </citation>
    <scope>IDENTIFICATION</scope>
</reference>
<keyword evidence="3 5" id="KW-1133">Transmembrane helix</keyword>
<keyword evidence="7" id="KW-1185">Reference proteome</keyword>
<evidence type="ECO:0000313" key="7">
    <source>
        <dbReference type="Proteomes" id="UP000694546"/>
    </source>
</evidence>
<dbReference type="Gene3D" id="1.20.1250.20">
    <property type="entry name" value="MFS general substrate transporter like domains"/>
    <property type="match status" value="1"/>
</dbReference>
<dbReference type="SUPFAM" id="SSF103473">
    <property type="entry name" value="MFS general substrate transporter"/>
    <property type="match status" value="1"/>
</dbReference>
<name>A0A8C4YYK5_GADMO</name>
<evidence type="ECO:0000256" key="5">
    <source>
        <dbReference type="SAM" id="Phobius"/>
    </source>
</evidence>
<dbReference type="Proteomes" id="UP000694546">
    <property type="component" value="Chromosome 8"/>
</dbReference>
<organism evidence="6 7">
    <name type="scientific">Gadus morhua</name>
    <name type="common">Atlantic cod</name>
    <dbReference type="NCBI Taxonomy" id="8049"/>
    <lineage>
        <taxon>Eukaryota</taxon>
        <taxon>Metazoa</taxon>
        <taxon>Chordata</taxon>
        <taxon>Craniata</taxon>
        <taxon>Vertebrata</taxon>
        <taxon>Euteleostomi</taxon>
        <taxon>Actinopterygii</taxon>
        <taxon>Neopterygii</taxon>
        <taxon>Teleostei</taxon>
        <taxon>Neoteleostei</taxon>
        <taxon>Acanthomorphata</taxon>
        <taxon>Zeiogadaria</taxon>
        <taxon>Gadariae</taxon>
        <taxon>Gadiformes</taxon>
        <taxon>Gadoidei</taxon>
        <taxon>Gadidae</taxon>
        <taxon>Gadus</taxon>
    </lineage>
</organism>
<dbReference type="AlphaFoldDB" id="A0A8C4YYK5"/>
<evidence type="ECO:0000256" key="1">
    <source>
        <dbReference type="ARBA" id="ARBA00004141"/>
    </source>
</evidence>
<accession>A0A8C4YYK5</accession>
<protein>
    <submittedName>
        <fullName evidence="6">Uncharacterized protein</fullName>
    </submittedName>
</protein>
<feature type="transmembrane region" description="Helical" evidence="5">
    <location>
        <begin position="138"/>
        <end position="158"/>
    </location>
</feature>
<evidence type="ECO:0000256" key="2">
    <source>
        <dbReference type="ARBA" id="ARBA00022692"/>
    </source>
</evidence>
<evidence type="ECO:0000256" key="4">
    <source>
        <dbReference type="ARBA" id="ARBA00023136"/>
    </source>
</evidence>
<dbReference type="InterPro" id="IPR036259">
    <property type="entry name" value="MFS_trans_sf"/>
</dbReference>
<keyword evidence="2 5" id="KW-0812">Transmembrane</keyword>
<dbReference type="GO" id="GO:0016020">
    <property type="term" value="C:membrane"/>
    <property type="evidence" value="ECO:0007669"/>
    <property type="project" value="UniProtKB-SubCell"/>
</dbReference>
<keyword evidence="4 5" id="KW-0472">Membrane</keyword>